<dbReference type="EMBL" id="KV921966">
    <property type="protein sequence ID" value="ORE04616.1"/>
    <property type="molecule type" value="Genomic_DNA"/>
</dbReference>
<proteinExistence type="predicted"/>
<organism evidence="4">
    <name type="scientific">Rhizopus microsporus var. microsporus</name>
    <dbReference type="NCBI Taxonomy" id="86635"/>
    <lineage>
        <taxon>Eukaryota</taxon>
        <taxon>Fungi</taxon>
        <taxon>Fungi incertae sedis</taxon>
        <taxon>Mucoromycota</taxon>
        <taxon>Mucoromycotina</taxon>
        <taxon>Mucoromycetes</taxon>
        <taxon>Mucorales</taxon>
        <taxon>Mucorineae</taxon>
        <taxon>Rhizopodaceae</taxon>
        <taxon>Rhizopus</taxon>
    </lineage>
</organism>
<dbReference type="Pfam" id="PF04421">
    <property type="entry name" value="Mss4"/>
    <property type="match status" value="1"/>
</dbReference>
<keyword evidence="3" id="KW-0653">Protein transport</keyword>
<dbReference type="InterPro" id="IPR011323">
    <property type="entry name" value="Mss4/transl-control_tumour"/>
</dbReference>
<dbReference type="OrthoDB" id="30840at2759"/>
<dbReference type="GO" id="GO:0005085">
    <property type="term" value="F:guanyl-nucleotide exchange factor activity"/>
    <property type="evidence" value="ECO:0007669"/>
    <property type="project" value="UniProtKB-KW"/>
</dbReference>
<dbReference type="GO" id="GO:0007264">
    <property type="term" value="P:small GTPase-mediated signal transduction"/>
    <property type="evidence" value="ECO:0007669"/>
    <property type="project" value="InterPro"/>
</dbReference>
<name>A0A1X0QY00_RHIZD</name>
<reference evidence="4" key="1">
    <citation type="journal article" date="2016" name="Proc. Natl. Acad. Sci. U.S.A.">
        <title>Lipid metabolic changes in an early divergent fungus govern the establishment of a mutualistic symbiosis with endobacteria.</title>
        <authorList>
            <person name="Lastovetsky O.A."/>
            <person name="Gaspar M.L."/>
            <person name="Mondo S.J."/>
            <person name="LaButti K.M."/>
            <person name="Sandor L."/>
            <person name="Grigoriev I.V."/>
            <person name="Henry S.A."/>
            <person name="Pawlowska T.E."/>
        </authorList>
    </citation>
    <scope>NUCLEOTIDE SEQUENCE [LARGE SCALE GENOMIC DNA]</scope>
    <source>
        <strain evidence="4">ATCC 52814</strain>
    </source>
</reference>
<dbReference type="AlphaFoldDB" id="A0A1X0QY00"/>
<dbReference type="GO" id="GO:0015031">
    <property type="term" value="P:protein transport"/>
    <property type="evidence" value="ECO:0007669"/>
    <property type="project" value="UniProtKB-KW"/>
</dbReference>
<protein>
    <submittedName>
        <fullName evidence="4">Uncharacterized protein</fullName>
    </submittedName>
</protein>
<evidence type="ECO:0000256" key="3">
    <source>
        <dbReference type="ARBA" id="ARBA00022927"/>
    </source>
</evidence>
<dbReference type="VEuPathDB" id="FungiDB:BCV72DRAFT_307154"/>
<dbReference type="Gene3D" id="2.170.150.10">
    <property type="entry name" value="Metal Binding Protein, Guanine Nucleotide Exchange Factor, Chain A"/>
    <property type="match status" value="1"/>
</dbReference>
<accession>A0A1X0QY00</accession>
<keyword evidence="1" id="KW-0813">Transport</keyword>
<sequence length="108" mass="12154">MTQTVIAYKDIKDPLKTLVDPSSKKNTADILCPKESCKCVILKRNTATLVERDASKLQLPASALPDNNIDQIEENAQFWLVGNMMDFENTVTWGPLDTTTQQRNPKNM</sequence>
<dbReference type="SUPFAM" id="SSF51316">
    <property type="entry name" value="Mss4-like"/>
    <property type="match status" value="1"/>
</dbReference>
<keyword evidence="2" id="KW-0344">Guanine-nucleotide releasing factor</keyword>
<dbReference type="InterPro" id="IPR011057">
    <property type="entry name" value="Mss4-like_sf"/>
</dbReference>
<evidence type="ECO:0000313" key="4">
    <source>
        <dbReference type="EMBL" id="ORE04616.1"/>
    </source>
</evidence>
<dbReference type="PROSITE" id="PS51796">
    <property type="entry name" value="MSS4"/>
    <property type="match status" value="1"/>
</dbReference>
<evidence type="ECO:0000256" key="2">
    <source>
        <dbReference type="ARBA" id="ARBA00022658"/>
    </source>
</evidence>
<gene>
    <name evidence="4" type="ORF">BCV72DRAFT_307154</name>
</gene>
<evidence type="ECO:0000256" key="1">
    <source>
        <dbReference type="ARBA" id="ARBA00022448"/>
    </source>
</evidence>
<dbReference type="InterPro" id="IPR007515">
    <property type="entry name" value="Mss4"/>
</dbReference>
<dbReference type="Proteomes" id="UP000242414">
    <property type="component" value="Unassembled WGS sequence"/>
</dbReference>